<accession>A0A8S4S3T0</accession>
<dbReference type="Proteomes" id="UP000838756">
    <property type="component" value="Unassembled WGS sequence"/>
</dbReference>
<organism evidence="1 2">
    <name type="scientific">Pararge aegeria aegeria</name>
    <dbReference type="NCBI Taxonomy" id="348720"/>
    <lineage>
        <taxon>Eukaryota</taxon>
        <taxon>Metazoa</taxon>
        <taxon>Ecdysozoa</taxon>
        <taxon>Arthropoda</taxon>
        <taxon>Hexapoda</taxon>
        <taxon>Insecta</taxon>
        <taxon>Pterygota</taxon>
        <taxon>Neoptera</taxon>
        <taxon>Endopterygota</taxon>
        <taxon>Lepidoptera</taxon>
        <taxon>Glossata</taxon>
        <taxon>Ditrysia</taxon>
        <taxon>Papilionoidea</taxon>
        <taxon>Nymphalidae</taxon>
        <taxon>Satyrinae</taxon>
        <taxon>Satyrini</taxon>
        <taxon>Parargina</taxon>
        <taxon>Pararge</taxon>
    </lineage>
</organism>
<name>A0A8S4S3T0_9NEOP</name>
<evidence type="ECO:0000313" key="2">
    <source>
        <dbReference type="Proteomes" id="UP000838756"/>
    </source>
</evidence>
<comment type="caution">
    <text evidence="1">The sequence shown here is derived from an EMBL/GenBank/DDBJ whole genome shotgun (WGS) entry which is preliminary data.</text>
</comment>
<evidence type="ECO:0000313" key="1">
    <source>
        <dbReference type="EMBL" id="CAH2243970.1"/>
    </source>
</evidence>
<sequence length="103" mass="11509">METDIEKDNKSFVNERGGGRRAFKIASCERPITRKNALFLSTLDAKFKAAKDAGRKRLSGPHLKTQVVSDSLKALSRVKDVATPAARRLPATYESWAYELLDK</sequence>
<protein>
    <submittedName>
        <fullName evidence="1">Jg25382 protein</fullName>
    </submittedName>
</protein>
<gene>
    <name evidence="1" type="primary">jg25382</name>
    <name evidence="1" type="ORF">PAEG_LOCUS19990</name>
</gene>
<dbReference type="EMBL" id="CAKXAJ010025787">
    <property type="protein sequence ID" value="CAH2243970.1"/>
    <property type="molecule type" value="Genomic_DNA"/>
</dbReference>
<dbReference type="AlphaFoldDB" id="A0A8S4S3T0"/>
<keyword evidence="2" id="KW-1185">Reference proteome</keyword>
<reference evidence="1" key="1">
    <citation type="submission" date="2022-03" db="EMBL/GenBank/DDBJ databases">
        <authorList>
            <person name="Lindestad O."/>
        </authorList>
    </citation>
    <scope>NUCLEOTIDE SEQUENCE</scope>
</reference>
<proteinExistence type="predicted"/>